<evidence type="ECO:0000313" key="1">
    <source>
        <dbReference type="EMBL" id="KAK8206832.1"/>
    </source>
</evidence>
<keyword evidence="2" id="KW-1185">Reference proteome</keyword>
<sequence length="143" mass="15728">MILVPAGQDQLRLQGGHDIVGLPENESPILVLLEGQCEGLDFWAQPQSVEALKKRLIDEVGGDAVTSEVEEEPLPLKGLAVRRKGRLMSGHKEVSASTPEDTSRRATSIRVDVKLDELHVRTETPFGLYETATGRALFIRVDM</sequence>
<accession>A0ACC3SC85</accession>
<proteinExistence type="predicted"/>
<protein>
    <submittedName>
        <fullName evidence="1">Uncharacterized protein</fullName>
    </submittedName>
</protein>
<organism evidence="1 2">
    <name type="scientific">Zalaria obscura</name>
    <dbReference type="NCBI Taxonomy" id="2024903"/>
    <lineage>
        <taxon>Eukaryota</taxon>
        <taxon>Fungi</taxon>
        <taxon>Dikarya</taxon>
        <taxon>Ascomycota</taxon>
        <taxon>Pezizomycotina</taxon>
        <taxon>Dothideomycetes</taxon>
        <taxon>Dothideomycetidae</taxon>
        <taxon>Dothideales</taxon>
        <taxon>Zalariaceae</taxon>
        <taxon>Zalaria</taxon>
    </lineage>
</organism>
<dbReference type="EMBL" id="JAMKPW020000022">
    <property type="protein sequence ID" value="KAK8206832.1"/>
    <property type="molecule type" value="Genomic_DNA"/>
</dbReference>
<comment type="caution">
    <text evidence="1">The sequence shown here is derived from an EMBL/GenBank/DDBJ whole genome shotgun (WGS) entry which is preliminary data.</text>
</comment>
<reference evidence="1" key="1">
    <citation type="submission" date="2024-02" db="EMBL/GenBank/DDBJ databases">
        <title>Metagenome Assembled Genome of Zalaria obscura JY119.</title>
        <authorList>
            <person name="Vighnesh L."/>
            <person name="Jagadeeshwari U."/>
            <person name="Venkata Ramana C."/>
            <person name="Sasikala C."/>
        </authorList>
    </citation>
    <scope>NUCLEOTIDE SEQUENCE</scope>
    <source>
        <strain evidence="1">JY119</strain>
    </source>
</reference>
<dbReference type="Proteomes" id="UP001320706">
    <property type="component" value="Unassembled WGS sequence"/>
</dbReference>
<gene>
    <name evidence="1" type="ORF">M8818_004667</name>
</gene>
<evidence type="ECO:0000313" key="2">
    <source>
        <dbReference type="Proteomes" id="UP001320706"/>
    </source>
</evidence>
<name>A0ACC3SC85_9PEZI</name>